<feature type="transmembrane region" description="Helical" evidence="1">
    <location>
        <begin position="99"/>
        <end position="120"/>
    </location>
</feature>
<evidence type="ECO:0008006" key="6">
    <source>
        <dbReference type="Google" id="ProtNLM"/>
    </source>
</evidence>
<evidence type="ECO:0000313" key="2">
    <source>
        <dbReference type="EMBL" id="QGZ41555.1"/>
    </source>
</evidence>
<reference evidence="3 4" key="1">
    <citation type="journal article" date="2015" name="Stand. Genomic Sci.">
        <title>Genomic Encyclopedia of Bacterial and Archaeal Type Strains, Phase III: the genomes of soil and plant-associated and newly described type strains.</title>
        <authorList>
            <person name="Whitman W.B."/>
            <person name="Woyke T."/>
            <person name="Klenk H.P."/>
            <person name="Zhou Y."/>
            <person name="Lilburn T.G."/>
            <person name="Beck B.J."/>
            <person name="De Vos P."/>
            <person name="Vandamme P."/>
            <person name="Eisen J.A."/>
            <person name="Garrity G."/>
            <person name="Hugenholtz P."/>
            <person name="Kyrpides N.C."/>
        </authorList>
    </citation>
    <scope>NUCLEOTIDE SEQUENCE [LARGE SCALE GENOMIC DNA]</scope>
    <source>
        <strain evidence="3 4">CGMCC 1.10685</strain>
    </source>
</reference>
<evidence type="ECO:0000313" key="4">
    <source>
        <dbReference type="Proteomes" id="UP000315112"/>
    </source>
</evidence>
<proteinExistence type="predicted"/>
<reference evidence="2 5" key="3">
    <citation type="submission" date="2019-12" db="EMBL/GenBank/DDBJ databases">
        <title>Draft Genome Sequences of Six Type Strains of the Genus Massilia.</title>
        <authorList>
            <person name="Miess H."/>
            <person name="Frediansyah A."/>
            <person name="Goeker M."/>
            <person name="Gross H."/>
        </authorList>
    </citation>
    <scope>NUCLEOTIDE SEQUENCE [LARGE SCALE GENOMIC DNA]</scope>
    <source>
        <strain evidence="2 5">DSM 26639</strain>
    </source>
</reference>
<dbReference type="RefSeq" id="WP_145872941.1">
    <property type="nucleotide sequence ID" value="NZ_CP046904.1"/>
</dbReference>
<keyword evidence="1" id="KW-0472">Membrane</keyword>
<feature type="transmembrane region" description="Helical" evidence="1">
    <location>
        <begin position="12"/>
        <end position="31"/>
    </location>
</feature>
<keyword evidence="5" id="KW-1185">Reference proteome</keyword>
<organism evidence="3 4">
    <name type="scientific">Pseudoduganella flava</name>
    <dbReference type="NCBI Taxonomy" id="871742"/>
    <lineage>
        <taxon>Bacteria</taxon>
        <taxon>Pseudomonadati</taxon>
        <taxon>Pseudomonadota</taxon>
        <taxon>Betaproteobacteria</taxon>
        <taxon>Burkholderiales</taxon>
        <taxon>Oxalobacteraceae</taxon>
        <taxon>Telluria group</taxon>
        <taxon>Pseudoduganella</taxon>
    </lineage>
</organism>
<dbReference type="EMBL" id="CP046904">
    <property type="protein sequence ID" value="QGZ41555.1"/>
    <property type="molecule type" value="Genomic_DNA"/>
</dbReference>
<protein>
    <recommendedName>
        <fullName evidence="6">MFS transporter</fullName>
    </recommendedName>
</protein>
<accession>A0A562Q449</accession>
<evidence type="ECO:0000313" key="3">
    <source>
        <dbReference type="EMBL" id="TWI51531.1"/>
    </source>
</evidence>
<dbReference type="Proteomes" id="UP000315112">
    <property type="component" value="Unassembled WGS sequence"/>
</dbReference>
<name>A0A562Q449_9BURK</name>
<dbReference type="OrthoDB" id="8777707at2"/>
<evidence type="ECO:0000256" key="1">
    <source>
        <dbReference type="SAM" id="Phobius"/>
    </source>
</evidence>
<dbReference type="EMBL" id="VLKW01000001">
    <property type="protein sequence ID" value="TWI51531.1"/>
    <property type="molecule type" value="Genomic_DNA"/>
</dbReference>
<keyword evidence="1" id="KW-0812">Transmembrane</keyword>
<dbReference type="AlphaFoldDB" id="A0A562Q449"/>
<dbReference type="Proteomes" id="UP000437862">
    <property type="component" value="Chromosome"/>
</dbReference>
<feature type="transmembrane region" description="Helical" evidence="1">
    <location>
        <begin position="43"/>
        <end position="63"/>
    </location>
</feature>
<evidence type="ECO:0000313" key="5">
    <source>
        <dbReference type="Proteomes" id="UP000437862"/>
    </source>
</evidence>
<keyword evidence="1" id="KW-1133">Transmembrane helix</keyword>
<gene>
    <name evidence="2" type="ORF">GO485_22525</name>
    <name evidence="3" type="ORF">IP92_00518</name>
</gene>
<reference evidence="3" key="2">
    <citation type="submission" date="2019-07" db="EMBL/GenBank/DDBJ databases">
        <authorList>
            <person name="Whitman W."/>
            <person name="Huntemann M."/>
            <person name="Clum A."/>
            <person name="Pillay M."/>
            <person name="Palaniappan K."/>
            <person name="Varghese N."/>
            <person name="Mikhailova N."/>
            <person name="Stamatis D."/>
            <person name="Reddy T."/>
            <person name="Daum C."/>
            <person name="Shapiro N."/>
            <person name="Ivanova N."/>
            <person name="Kyrpides N."/>
            <person name="Woyke T."/>
        </authorList>
    </citation>
    <scope>NUCLEOTIDE SEQUENCE</scope>
    <source>
        <strain evidence="3">CGMCC 1.10685</strain>
    </source>
</reference>
<sequence length="139" mass="14032">MKTVQPSRLLKSVFLCDAAASGAIATAHLLLPAALHEALGLPRALLAGTGIFLALYVLLLVALANSRAVWHALALFVVAGHVGWAAASVALLMSGTVAATGLGTAYVLAQALGVLAFAALEWRGLAQSPLATRTPAALA</sequence>
<feature type="transmembrane region" description="Helical" evidence="1">
    <location>
        <begin position="70"/>
        <end position="93"/>
    </location>
</feature>